<evidence type="ECO:0000313" key="2">
    <source>
        <dbReference type="EMBL" id="MBU5628312.1"/>
    </source>
</evidence>
<accession>A0ABS6FFH1</accession>
<feature type="domain" description="HTH cro/C1-type" evidence="1">
    <location>
        <begin position="17"/>
        <end position="76"/>
    </location>
</feature>
<dbReference type="Pfam" id="PF13560">
    <property type="entry name" value="HTH_31"/>
    <property type="match status" value="1"/>
</dbReference>
<evidence type="ECO:0000259" key="1">
    <source>
        <dbReference type="PROSITE" id="PS50943"/>
    </source>
</evidence>
<gene>
    <name evidence="2" type="ORF">KQI82_15485</name>
</gene>
<dbReference type="Proteomes" id="UP000787672">
    <property type="component" value="Unassembled WGS sequence"/>
</dbReference>
<dbReference type="EMBL" id="JAHLQN010000001">
    <property type="protein sequence ID" value="MBU5628312.1"/>
    <property type="molecule type" value="Genomic_DNA"/>
</dbReference>
<keyword evidence="3" id="KW-1185">Reference proteome</keyword>
<proteinExistence type="predicted"/>
<protein>
    <submittedName>
        <fullName evidence="2">Helix-turn-helix domain-containing protein</fullName>
    </submittedName>
</protein>
<name>A0ABS6FFH1_9FIRM</name>
<dbReference type="PROSITE" id="PS50943">
    <property type="entry name" value="HTH_CROC1"/>
    <property type="match status" value="1"/>
</dbReference>
<dbReference type="InterPro" id="IPR001387">
    <property type="entry name" value="Cro/C1-type_HTH"/>
</dbReference>
<evidence type="ECO:0000313" key="3">
    <source>
        <dbReference type="Proteomes" id="UP000787672"/>
    </source>
</evidence>
<reference evidence="2 3" key="1">
    <citation type="submission" date="2021-06" db="EMBL/GenBank/DDBJ databases">
        <authorList>
            <person name="Sun Q."/>
            <person name="Li D."/>
        </authorList>
    </citation>
    <scope>NUCLEOTIDE SEQUENCE [LARGE SCALE GENOMIC DNA]</scope>
    <source>
        <strain evidence="2 3">MSJ-2</strain>
    </source>
</reference>
<organism evidence="2 3">
    <name type="scientific">Dysosmobacter acutus</name>
    <dbReference type="NCBI Taxonomy" id="2841504"/>
    <lineage>
        <taxon>Bacteria</taxon>
        <taxon>Bacillati</taxon>
        <taxon>Bacillota</taxon>
        <taxon>Clostridia</taxon>
        <taxon>Eubacteriales</taxon>
        <taxon>Oscillospiraceae</taxon>
        <taxon>Dysosmobacter</taxon>
    </lineage>
</organism>
<sequence length="81" mass="9290">MKKFDYNGRKNICGNRVRCLRTARRWSQAALAAKMQTQGVIMEQDVVSKIESGDRLVTDYEVRAFAAVFGVDFENLIEDEE</sequence>
<dbReference type="CDD" id="cd00093">
    <property type="entry name" value="HTH_XRE"/>
    <property type="match status" value="1"/>
</dbReference>
<dbReference type="RefSeq" id="WP_216633570.1">
    <property type="nucleotide sequence ID" value="NZ_JAHLQN010000001.1"/>
</dbReference>
<comment type="caution">
    <text evidence="2">The sequence shown here is derived from an EMBL/GenBank/DDBJ whole genome shotgun (WGS) entry which is preliminary data.</text>
</comment>